<keyword evidence="1" id="KW-0479">Metal-binding</keyword>
<protein>
    <submittedName>
        <fullName evidence="2">DNA-3-methyladenine glycosylase I</fullName>
    </submittedName>
</protein>
<dbReference type="GO" id="GO:0046872">
    <property type="term" value="F:metal ion binding"/>
    <property type="evidence" value="ECO:0007669"/>
    <property type="project" value="UniProtKB-KW"/>
</dbReference>
<dbReference type="InterPro" id="IPR005019">
    <property type="entry name" value="Adenine_glyco"/>
</dbReference>
<feature type="binding site" evidence="1">
    <location>
        <position position="27"/>
    </location>
    <ligand>
        <name>Zn(2+)</name>
        <dbReference type="ChEBI" id="CHEBI:29105"/>
    </ligand>
</feature>
<evidence type="ECO:0000313" key="3">
    <source>
        <dbReference type="Proteomes" id="UP000234530"/>
    </source>
</evidence>
<dbReference type="GO" id="GO:0006284">
    <property type="term" value="P:base-excision repair"/>
    <property type="evidence" value="ECO:0007669"/>
    <property type="project" value="InterPro"/>
</dbReference>
<dbReference type="SUPFAM" id="SSF48150">
    <property type="entry name" value="DNA-glycosylase"/>
    <property type="match status" value="1"/>
</dbReference>
<reference evidence="2 3" key="1">
    <citation type="journal article" date="2013" name="Antonie Van Leeuwenhoek">
        <title>Paracoccus zhejiangensis sp. nov., isolated from activated sludge in wastewater-treatment system.</title>
        <authorList>
            <person name="Wu Z.G."/>
            <person name="Zhang D.F."/>
            <person name="Liu Y.L."/>
            <person name="Wang F."/>
            <person name="Jiang X."/>
            <person name="Li C."/>
            <person name="Li S.P."/>
            <person name="Hong Q."/>
            <person name="Li W.J."/>
        </authorList>
    </citation>
    <scope>NUCLEOTIDE SEQUENCE [LARGE SCALE GENOMIC DNA]</scope>
    <source>
        <strain evidence="2 3">J6</strain>
    </source>
</reference>
<keyword evidence="1" id="KW-0862">Zinc</keyword>
<feature type="binding site" evidence="1">
    <location>
        <position position="184"/>
    </location>
    <ligand>
        <name>Zn(2+)</name>
        <dbReference type="ChEBI" id="CHEBI:29105"/>
    </ligand>
</feature>
<proteinExistence type="predicted"/>
<accession>A0A2H5EVG8</accession>
<gene>
    <name evidence="2" type="ORF">CX676_03250</name>
</gene>
<dbReference type="Pfam" id="PF03352">
    <property type="entry name" value="Adenine_glyco"/>
    <property type="match status" value="1"/>
</dbReference>
<sequence length="201" mass="22643">MSGTIPGPDGRPRCRWCAAAPEFFAYHDREWGFPVVDDIRLFEKLCLESFQSGLSWRTILAKRENFRAAFAGFDFRKVALFDEGDVTRLMADTGIVRHRGKIEAVINNARCACDMVETEGSLAAYLWRFEPEGDEAAPQSRSTSPASEKLSKELRKRGWKFVGSTTIYAFMQAMGLINDHASDCAIRPEVDEARKALRRPG</sequence>
<dbReference type="OrthoDB" id="9807664at2"/>
<dbReference type="InterPro" id="IPR011257">
    <property type="entry name" value="DNA_glycosylase"/>
</dbReference>
<dbReference type="PANTHER" id="PTHR30037">
    <property type="entry name" value="DNA-3-METHYLADENINE GLYCOSYLASE 1"/>
    <property type="match status" value="1"/>
</dbReference>
<organism evidence="2 3">
    <name type="scientific">Paracoccus zhejiangensis</name>
    <dbReference type="NCBI Taxonomy" id="1077935"/>
    <lineage>
        <taxon>Bacteria</taxon>
        <taxon>Pseudomonadati</taxon>
        <taxon>Pseudomonadota</taxon>
        <taxon>Alphaproteobacteria</taxon>
        <taxon>Rhodobacterales</taxon>
        <taxon>Paracoccaceae</taxon>
        <taxon>Paracoccus</taxon>
    </lineage>
</organism>
<dbReference type="KEGG" id="pzh:CX676_03250"/>
<keyword evidence="3" id="KW-1185">Reference proteome</keyword>
<dbReference type="RefSeq" id="WP_101751333.1">
    <property type="nucleotide sequence ID" value="NZ_CP025430.1"/>
</dbReference>
<evidence type="ECO:0000313" key="2">
    <source>
        <dbReference type="EMBL" id="AUH63291.1"/>
    </source>
</evidence>
<feature type="binding site" evidence="1">
    <location>
        <position position="14"/>
    </location>
    <ligand>
        <name>Zn(2+)</name>
        <dbReference type="ChEBI" id="CHEBI:29105"/>
    </ligand>
</feature>
<dbReference type="AlphaFoldDB" id="A0A2H5EVG8"/>
<feature type="binding site" evidence="1">
    <location>
        <position position="180"/>
    </location>
    <ligand>
        <name>Zn(2+)</name>
        <dbReference type="ChEBI" id="CHEBI:29105"/>
    </ligand>
</feature>
<dbReference type="GO" id="GO:0008725">
    <property type="term" value="F:DNA-3-methyladenine glycosylase activity"/>
    <property type="evidence" value="ECO:0007669"/>
    <property type="project" value="InterPro"/>
</dbReference>
<dbReference type="EMBL" id="CP025430">
    <property type="protein sequence ID" value="AUH63291.1"/>
    <property type="molecule type" value="Genomic_DNA"/>
</dbReference>
<dbReference type="PANTHER" id="PTHR30037:SF4">
    <property type="entry name" value="DNA-3-METHYLADENINE GLYCOSYLASE I"/>
    <property type="match status" value="1"/>
</dbReference>
<dbReference type="Proteomes" id="UP000234530">
    <property type="component" value="Chromosome"/>
</dbReference>
<dbReference type="Gene3D" id="1.10.340.30">
    <property type="entry name" value="Hypothetical protein, domain 2"/>
    <property type="match status" value="1"/>
</dbReference>
<dbReference type="InterPro" id="IPR052891">
    <property type="entry name" value="DNA-3mA_glycosylase"/>
</dbReference>
<evidence type="ECO:0000256" key="1">
    <source>
        <dbReference type="PIRSR" id="PIRSR605019-1"/>
    </source>
</evidence>
<name>A0A2H5EVG8_9RHOB</name>